<comment type="caution">
    <text evidence="1">The sequence shown here is derived from an EMBL/GenBank/DDBJ whole genome shotgun (WGS) entry which is preliminary data.</text>
</comment>
<protein>
    <submittedName>
        <fullName evidence="1">Uncharacterized protein</fullName>
    </submittedName>
</protein>
<dbReference type="AlphaFoldDB" id="A0A4Y3NEF0"/>
<evidence type="ECO:0000313" key="1">
    <source>
        <dbReference type="EMBL" id="GEB17448.1"/>
    </source>
</evidence>
<name>A0A4Y3NEF0_PAEAU</name>
<evidence type="ECO:0000313" key="2">
    <source>
        <dbReference type="Proteomes" id="UP000317715"/>
    </source>
</evidence>
<sequence>MEQRFVRYQSTTPDAKGRHLGIFALANRLAKEGSLSPEDWRQWRSANDFYGEAYVTPGASFYAAPGAQAWFKLTAAHLVGRIDFYTDLLRRHDVPCSAVYSSDPGVVLYEDDVQVVVVPYKRCAYESD</sequence>
<dbReference type="RefSeq" id="WP_170224843.1">
    <property type="nucleotide sequence ID" value="NZ_BAAAWK010000001.1"/>
</dbReference>
<dbReference type="GeneID" id="97302334"/>
<dbReference type="Proteomes" id="UP000317715">
    <property type="component" value="Unassembled WGS sequence"/>
</dbReference>
<proteinExistence type="predicted"/>
<reference evidence="1 2" key="1">
    <citation type="submission" date="2019-06" db="EMBL/GenBank/DDBJ databases">
        <title>Whole genome shotgun sequence of Paenarthrobacter aurescens NBRC 12136.</title>
        <authorList>
            <person name="Hosoyama A."/>
            <person name="Uohara A."/>
            <person name="Ohji S."/>
            <person name="Ichikawa N."/>
        </authorList>
    </citation>
    <scope>NUCLEOTIDE SEQUENCE [LARGE SCALE GENOMIC DNA]</scope>
    <source>
        <strain evidence="1 2">NBRC 12136</strain>
    </source>
</reference>
<gene>
    <name evidence="1" type="ORF">AAU01_02030</name>
</gene>
<dbReference type="EMBL" id="BJMD01000001">
    <property type="protein sequence ID" value="GEB17448.1"/>
    <property type="molecule type" value="Genomic_DNA"/>
</dbReference>
<keyword evidence="2" id="KW-1185">Reference proteome</keyword>
<accession>A0A4Y3NEF0</accession>
<organism evidence="1 2">
    <name type="scientific">Paenarthrobacter aurescens</name>
    <name type="common">Arthrobacter aurescens</name>
    <dbReference type="NCBI Taxonomy" id="43663"/>
    <lineage>
        <taxon>Bacteria</taxon>
        <taxon>Bacillati</taxon>
        <taxon>Actinomycetota</taxon>
        <taxon>Actinomycetes</taxon>
        <taxon>Micrococcales</taxon>
        <taxon>Micrococcaceae</taxon>
        <taxon>Paenarthrobacter</taxon>
    </lineage>
</organism>